<accession>A0A1F5ZLH2</accession>
<proteinExistence type="predicted"/>
<reference evidence="1 2" key="1">
    <citation type="journal article" date="2016" name="Nat. Commun.">
        <title>Thousands of microbial genomes shed light on interconnected biogeochemical processes in an aquifer system.</title>
        <authorList>
            <person name="Anantharaman K."/>
            <person name="Brown C.T."/>
            <person name="Hug L.A."/>
            <person name="Sharon I."/>
            <person name="Castelle C.J."/>
            <person name="Probst A.J."/>
            <person name="Thomas B.C."/>
            <person name="Singh A."/>
            <person name="Wilkins M.J."/>
            <person name="Karaoz U."/>
            <person name="Brodie E.L."/>
            <person name="Williams K.H."/>
            <person name="Hubbard S.S."/>
            <person name="Banfield J.F."/>
        </authorList>
    </citation>
    <scope>NUCLEOTIDE SEQUENCE [LARGE SCALE GENOMIC DNA]</scope>
</reference>
<name>A0A1F5ZLH2_9BACT</name>
<gene>
    <name evidence="1" type="ORF">A2773_01930</name>
</gene>
<dbReference type="EMBL" id="MFJE01000068">
    <property type="protein sequence ID" value="OGG12947.1"/>
    <property type="molecule type" value="Genomic_DNA"/>
</dbReference>
<organism evidence="1 2">
    <name type="scientific">Candidatus Gottesmanbacteria bacterium RIFCSPHIGHO2_01_FULL_39_10</name>
    <dbReference type="NCBI Taxonomy" id="1798375"/>
    <lineage>
        <taxon>Bacteria</taxon>
        <taxon>Candidatus Gottesmaniibacteriota</taxon>
    </lineage>
</organism>
<evidence type="ECO:0000313" key="2">
    <source>
        <dbReference type="Proteomes" id="UP000177383"/>
    </source>
</evidence>
<dbReference type="STRING" id="1798375.A2773_01930"/>
<sequence>MSNPKLRLKARRLRRKGWGIKTIAYKLAVSSSTISYWCKDIELTVEQIQELTRRSHDPFYGKRKDYLNRIKQERLLKIENLRQQGIKEVGTLTQRDLFIAGIALYWAEGFKKDRRLGFANSDPAMIKLFLRWLIQYCRVPKKDIRVRVGLNISHKERIKKVEQYWSKITGISLKQFQTPFFQKFTWKKNFPKPEEYFGVLRIRANKQLTLFRKINGWIEGLKISKF</sequence>
<evidence type="ECO:0000313" key="1">
    <source>
        <dbReference type="EMBL" id="OGG12947.1"/>
    </source>
</evidence>
<dbReference type="AlphaFoldDB" id="A0A1F5ZLH2"/>
<comment type="caution">
    <text evidence="1">The sequence shown here is derived from an EMBL/GenBank/DDBJ whole genome shotgun (WGS) entry which is preliminary data.</text>
</comment>
<dbReference type="Proteomes" id="UP000177383">
    <property type="component" value="Unassembled WGS sequence"/>
</dbReference>
<protein>
    <submittedName>
        <fullName evidence="1">Uncharacterized protein</fullName>
    </submittedName>
</protein>